<dbReference type="InterPro" id="IPR013955">
    <property type="entry name" value="Rep_factor-A_C"/>
</dbReference>
<organism evidence="4 5">
    <name type="scientific">Camelina sativa</name>
    <name type="common">False flax</name>
    <name type="synonym">Myagrum sativum</name>
    <dbReference type="NCBI Taxonomy" id="90675"/>
    <lineage>
        <taxon>Eukaryota</taxon>
        <taxon>Viridiplantae</taxon>
        <taxon>Streptophyta</taxon>
        <taxon>Embryophyta</taxon>
        <taxon>Tracheophyta</taxon>
        <taxon>Spermatophyta</taxon>
        <taxon>Magnoliopsida</taxon>
        <taxon>eudicotyledons</taxon>
        <taxon>Gunneridae</taxon>
        <taxon>Pentapetalae</taxon>
        <taxon>rosids</taxon>
        <taxon>malvids</taxon>
        <taxon>Brassicales</taxon>
        <taxon>Brassicaceae</taxon>
        <taxon>Camelineae</taxon>
        <taxon>Camelina</taxon>
    </lineage>
</organism>
<dbReference type="CDD" id="cd04480">
    <property type="entry name" value="RPA1_DBD_A_like"/>
    <property type="match status" value="1"/>
</dbReference>
<proteinExistence type="predicted"/>
<dbReference type="Pfam" id="PF02721">
    <property type="entry name" value="DUF223"/>
    <property type="match status" value="1"/>
</dbReference>
<reference evidence="4" key="1">
    <citation type="journal article" date="2014" name="Nat. Commun.">
        <title>The emerging biofuel crop Camelina sativa retains a highly undifferentiated hexaploid genome structure.</title>
        <authorList>
            <person name="Kagale S."/>
            <person name="Koh C."/>
            <person name="Nixon J."/>
            <person name="Bollina V."/>
            <person name="Clarke W.E."/>
            <person name="Tuteja R."/>
            <person name="Spillane C."/>
            <person name="Robinson S.J."/>
            <person name="Links M.G."/>
            <person name="Clarke C."/>
            <person name="Higgins E.E."/>
            <person name="Huebert T."/>
            <person name="Sharpe A.G."/>
            <person name="Parkin I.A."/>
        </authorList>
    </citation>
    <scope>NUCLEOTIDE SEQUENCE [LARGE SCALE GENOMIC DNA]</scope>
    <source>
        <strain evidence="4">cv. DH55</strain>
    </source>
</reference>
<dbReference type="PANTHER" id="PTHR47165:SF4">
    <property type="entry name" value="OS03G0429900 PROTEIN"/>
    <property type="match status" value="1"/>
</dbReference>
<dbReference type="Proteomes" id="UP000694864">
    <property type="component" value="Chromosome 9"/>
</dbReference>
<feature type="region of interest" description="Disordered" evidence="1">
    <location>
        <begin position="442"/>
        <end position="511"/>
    </location>
</feature>
<sequence length="511" mass="57127">MSSKDSPSDSPTFTYLKLDEISESLDTPTIVIRLLHFWDARDFKRNNLLLSVECLLLDEEANVIQASIHPRHLHKFRSTLKHGCLFMITNFDVRKQPNSYRLSDHAYKILLNDHTSMDVLDPDEYSIPLEYFCTRNYKDIQSLVGKGEMLPDIVAQVSCIQNADKVDETTTPPKTTSNLILTCVFDSGDTAYVSVWDNQASKVREDVALLKEEPIVVIVTGVNPKNLRGDLYLNATASTRFFWNVENNITEEFRKSPCYQKDLIPTIENPAPMSAPGDVQSISEILAYVDEQSGKEKLFWCKAKVVDLILSSGWFFISCTTCFKKMETSGDTLICGGACDSDTAIGRLRYRIEVVVDDECQTSTFVLFDEPAKKLFKSSASTLAAKNNVAQNDACGLIVPKEIQNLVGRNFVFCIKVREYNFTAKYQSFAVAQIEIPPAVAVKKRPAPPGSSKGKASDLVPCNPKGEKASDVSQQSKKHRPLRKNKNKVIGDTDDDTVSSRQSDPTLEDDV</sequence>
<evidence type="ECO:0000313" key="4">
    <source>
        <dbReference type="Proteomes" id="UP000694864"/>
    </source>
</evidence>
<gene>
    <name evidence="5" type="primary">LOC104715847</name>
</gene>
<dbReference type="RefSeq" id="XP_010431522.2">
    <property type="nucleotide sequence ID" value="XM_010433220.2"/>
</dbReference>
<dbReference type="Gene3D" id="2.40.50.140">
    <property type="entry name" value="Nucleic acid-binding proteins"/>
    <property type="match status" value="3"/>
</dbReference>
<keyword evidence="4" id="KW-1185">Reference proteome</keyword>
<dbReference type="SUPFAM" id="SSF50249">
    <property type="entry name" value="Nucleic acid-binding proteins"/>
    <property type="match status" value="3"/>
</dbReference>
<name>A0ABM0TU84_CAMSA</name>
<evidence type="ECO:0000313" key="5">
    <source>
        <dbReference type="RefSeq" id="XP_010431522.2"/>
    </source>
</evidence>
<dbReference type="Pfam" id="PF08646">
    <property type="entry name" value="Rep_fac-A_C"/>
    <property type="match status" value="1"/>
</dbReference>
<evidence type="ECO:0000259" key="2">
    <source>
        <dbReference type="Pfam" id="PF02721"/>
    </source>
</evidence>
<reference evidence="5" key="2">
    <citation type="submission" date="2025-08" db="UniProtKB">
        <authorList>
            <consortium name="RefSeq"/>
        </authorList>
    </citation>
    <scope>IDENTIFICATION</scope>
    <source>
        <tissue evidence="5">Leaf</tissue>
    </source>
</reference>
<dbReference type="GeneID" id="104715847"/>
<dbReference type="InterPro" id="IPR003871">
    <property type="entry name" value="RFA1B/D_OB_1st"/>
</dbReference>
<evidence type="ECO:0000259" key="3">
    <source>
        <dbReference type="Pfam" id="PF08646"/>
    </source>
</evidence>
<evidence type="ECO:0000256" key="1">
    <source>
        <dbReference type="SAM" id="MobiDB-lite"/>
    </source>
</evidence>
<protein>
    <submittedName>
        <fullName evidence="5">Uncharacterized protein LOC104715847 isoform X1</fullName>
    </submittedName>
</protein>
<feature type="compositionally biased region" description="Basic residues" evidence="1">
    <location>
        <begin position="476"/>
        <end position="487"/>
    </location>
</feature>
<dbReference type="InterPro" id="IPR012340">
    <property type="entry name" value="NA-bd_OB-fold"/>
</dbReference>
<feature type="domain" description="Replication factor A C-terminal" evidence="3">
    <location>
        <begin position="301"/>
        <end position="425"/>
    </location>
</feature>
<accession>A0ABM0TU84</accession>
<dbReference type="PANTHER" id="PTHR47165">
    <property type="entry name" value="OS03G0429900 PROTEIN"/>
    <property type="match status" value="1"/>
</dbReference>
<feature type="domain" description="Replication protein A 70 kDa DNA-binding subunit B/D first OB fold" evidence="2">
    <location>
        <begin position="15"/>
        <end position="117"/>
    </location>
</feature>